<dbReference type="Proteomes" id="UP001186974">
    <property type="component" value="Unassembled WGS sequence"/>
</dbReference>
<organism evidence="1 2">
    <name type="scientific">Coniosporium uncinatum</name>
    <dbReference type="NCBI Taxonomy" id="93489"/>
    <lineage>
        <taxon>Eukaryota</taxon>
        <taxon>Fungi</taxon>
        <taxon>Dikarya</taxon>
        <taxon>Ascomycota</taxon>
        <taxon>Pezizomycotina</taxon>
        <taxon>Dothideomycetes</taxon>
        <taxon>Dothideomycetes incertae sedis</taxon>
        <taxon>Coniosporium</taxon>
    </lineage>
</organism>
<dbReference type="EMBL" id="JAWDJW010007262">
    <property type="protein sequence ID" value="KAK3062503.1"/>
    <property type="molecule type" value="Genomic_DNA"/>
</dbReference>
<comment type="caution">
    <text evidence="1">The sequence shown here is derived from an EMBL/GenBank/DDBJ whole genome shotgun (WGS) entry which is preliminary data.</text>
</comment>
<proteinExistence type="predicted"/>
<evidence type="ECO:0000313" key="2">
    <source>
        <dbReference type="Proteomes" id="UP001186974"/>
    </source>
</evidence>
<gene>
    <name evidence="1" type="ORF">LTS18_003935</name>
</gene>
<feature type="non-terminal residue" evidence="1">
    <location>
        <position position="167"/>
    </location>
</feature>
<keyword evidence="2" id="KW-1185">Reference proteome</keyword>
<evidence type="ECO:0000313" key="1">
    <source>
        <dbReference type="EMBL" id="KAK3062503.1"/>
    </source>
</evidence>
<sequence length="167" mass="18081">MASKELILSAGALDTPKLLQLSGVGPKEELSKHGIECVADLPGVGRNLQDHWFVPLTVQLKTPNERSALADPEALAAAREQFNKDGTGPLAIVYGAVSMAFLRPNADLEASKEYKSLDKEVQKHLTHPTVPTWELITHCPPLSPFADPAQSYQTFLVVGMIPQSRGT</sequence>
<name>A0ACC3D6L2_9PEZI</name>
<accession>A0ACC3D6L2</accession>
<reference evidence="1" key="1">
    <citation type="submission" date="2024-09" db="EMBL/GenBank/DDBJ databases">
        <title>Black Yeasts Isolated from many extreme environments.</title>
        <authorList>
            <person name="Coleine C."/>
            <person name="Stajich J.E."/>
            <person name="Selbmann L."/>
        </authorList>
    </citation>
    <scope>NUCLEOTIDE SEQUENCE</scope>
    <source>
        <strain evidence="1">CCFEE 5737</strain>
    </source>
</reference>
<protein>
    <submittedName>
        <fullName evidence="1">Uncharacterized protein</fullName>
    </submittedName>
</protein>